<protein>
    <recommendedName>
        <fullName evidence="1">T6SS Phospholipase effector Tle1-like catalytic domain-containing protein</fullName>
    </recommendedName>
</protein>
<feature type="domain" description="T6SS Phospholipase effector Tle1-like catalytic" evidence="1">
    <location>
        <begin position="5"/>
        <end position="276"/>
    </location>
</feature>
<dbReference type="InterPro" id="IPR018712">
    <property type="entry name" value="Tle1-like_cat"/>
</dbReference>
<comment type="caution">
    <text evidence="2">The sequence shown here is derived from an EMBL/GenBank/DDBJ whole genome shotgun (WGS) entry which is preliminary data.</text>
</comment>
<dbReference type="InterPro" id="IPR029058">
    <property type="entry name" value="AB_hydrolase_fold"/>
</dbReference>
<name>A0ABQ5VS12_9RHOB</name>
<dbReference type="PANTHER" id="PTHR33840">
    <property type="match status" value="1"/>
</dbReference>
<accession>A0ABQ5VS12</accession>
<dbReference type="SUPFAM" id="SSF53474">
    <property type="entry name" value="alpha/beta-Hydrolases"/>
    <property type="match status" value="1"/>
</dbReference>
<reference evidence="3" key="1">
    <citation type="journal article" date="2019" name="Int. J. Syst. Evol. Microbiol.">
        <title>The Global Catalogue of Microorganisms (GCM) 10K type strain sequencing project: providing services to taxonomists for standard genome sequencing and annotation.</title>
        <authorList>
            <consortium name="The Broad Institute Genomics Platform"/>
            <consortium name="The Broad Institute Genome Sequencing Center for Infectious Disease"/>
            <person name="Wu L."/>
            <person name="Ma J."/>
        </authorList>
    </citation>
    <scope>NUCLEOTIDE SEQUENCE [LARGE SCALE GENOMIC DNA]</scope>
    <source>
        <strain evidence="3">NBRC 110140</strain>
    </source>
</reference>
<sequence>MMAGKNIALFFDGTWNKPKTNTNVFEGYDQIAQNTSQSNGRQVTKYIKGVGVERFTWIRGGAFGKGVQANILEGYKFLAKHYEPGDNIYLFGFSRGSYTARSLGGMIVRYGLSNNTAELSADQVFQYYTRRKLARQISVLKRIDAAEHTPAERQIMAHSKRVNIQFMGLWDTVGMIGVPKGDRFGLNTKHKFHHQNVSTLYKNIAHALSINENRKLYKPTLFFKYAPDNLSPEEKKRELDRITPSIEQRWFAGSHGCVGGSKGNTYEKIPLNWVFTQAQAAGLLIQKPVDLSDASPSGRIEDSFASGIIGVIRNLGRRHHRPIGRGVIKGDNFTLTCLCEVIDKSVFQRCAADTSYRPKNLVDWANAKGIDLSNTSGDKPV</sequence>
<dbReference type="Pfam" id="PF09994">
    <property type="entry name" value="T6SS_Tle1-like_cat"/>
    <property type="match status" value="1"/>
</dbReference>
<dbReference type="Proteomes" id="UP001156694">
    <property type="component" value="Unassembled WGS sequence"/>
</dbReference>
<proteinExistence type="predicted"/>
<keyword evidence="3" id="KW-1185">Reference proteome</keyword>
<evidence type="ECO:0000313" key="3">
    <source>
        <dbReference type="Proteomes" id="UP001156694"/>
    </source>
</evidence>
<gene>
    <name evidence="2" type="ORF">GCM10007939_02000</name>
</gene>
<organism evidence="2 3">
    <name type="scientific">Amylibacter marinus</name>
    <dbReference type="NCBI Taxonomy" id="1475483"/>
    <lineage>
        <taxon>Bacteria</taxon>
        <taxon>Pseudomonadati</taxon>
        <taxon>Pseudomonadota</taxon>
        <taxon>Alphaproteobacteria</taxon>
        <taxon>Rhodobacterales</taxon>
        <taxon>Paracoccaceae</taxon>
        <taxon>Amylibacter</taxon>
    </lineage>
</organism>
<dbReference type="PANTHER" id="PTHR33840:SF1">
    <property type="entry name" value="TLE1 PHOSPHOLIPASE DOMAIN-CONTAINING PROTEIN"/>
    <property type="match status" value="1"/>
</dbReference>
<evidence type="ECO:0000313" key="2">
    <source>
        <dbReference type="EMBL" id="GLQ33917.1"/>
    </source>
</evidence>
<dbReference type="RefSeq" id="WP_284375310.1">
    <property type="nucleotide sequence ID" value="NZ_BSNN01000002.1"/>
</dbReference>
<evidence type="ECO:0000259" key="1">
    <source>
        <dbReference type="Pfam" id="PF09994"/>
    </source>
</evidence>
<dbReference type="EMBL" id="BSNN01000002">
    <property type="protein sequence ID" value="GLQ33917.1"/>
    <property type="molecule type" value="Genomic_DNA"/>
</dbReference>